<dbReference type="InterPro" id="IPR051313">
    <property type="entry name" value="Bact_iron-sidero_bind"/>
</dbReference>
<evidence type="ECO:0000313" key="6">
    <source>
        <dbReference type="EMBL" id="GGZ40996.1"/>
    </source>
</evidence>
<comment type="subcellular location">
    <subcellularLocation>
        <location evidence="1">Cell envelope</location>
    </subcellularLocation>
</comment>
<evidence type="ECO:0000259" key="5">
    <source>
        <dbReference type="PROSITE" id="PS50983"/>
    </source>
</evidence>
<dbReference type="SUPFAM" id="SSF53807">
    <property type="entry name" value="Helical backbone' metal receptor"/>
    <property type="match status" value="1"/>
</dbReference>
<name>A0ABQ3BJG3_9ACTN</name>
<keyword evidence="3" id="KW-0813">Transport</keyword>
<dbReference type="PROSITE" id="PS50983">
    <property type="entry name" value="FE_B12_PBP"/>
    <property type="match status" value="1"/>
</dbReference>
<dbReference type="PANTHER" id="PTHR30532">
    <property type="entry name" value="IRON III DICITRATE-BINDING PERIPLASMIC PROTEIN"/>
    <property type="match status" value="1"/>
</dbReference>
<accession>A0ABQ3BJG3</accession>
<evidence type="ECO:0000256" key="3">
    <source>
        <dbReference type="ARBA" id="ARBA00022448"/>
    </source>
</evidence>
<dbReference type="Gene3D" id="3.40.50.1980">
    <property type="entry name" value="Nitrogenase molybdenum iron protein domain"/>
    <property type="match status" value="2"/>
</dbReference>
<evidence type="ECO:0000256" key="1">
    <source>
        <dbReference type="ARBA" id="ARBA00004196"/>
    </source>
</evidence>
<gene>
    <name evidence="6" type="ORF">GCM10010328_14270</name>
</gene>
<sequence>MDPSDARHFALRFAPCRLNLRPDSRKGPLTMTLRSFRPRALAAVSLTAVAALTLAACGSSDDSGSDSASGSDATRTVKTAMGDVKVKKAPRRVVVLDTAELDSALTLGVKPVGATHADVTSGFLNYLPKDQVAGIEDVGQMMTPNLEAIAGLKPDLILTSKIRHGDKYAELSKIAPTVMTENTGYPWKENFQVHAEALGKEAEAKMVADGYADHVADVTKALGGKEKVAATEVNMVRFVEGADIRIYGKKNYIATILADVGLGRPAITDKAKDGFSYDVSPEKIDLADADVVFHSTYGDPKKSKETETTGGGLWKNMDAVKNGKVFAVDDQLWIQGIGYTAADKILGELHKSLTK</sequence>
<dbReference type="EMBL" id="BMUW01000001">
    <property type="protein sequence ID" value="GGZ40996.1"/>
    <property type="molecule type" value="Genomic_DNA"/>
</dbReference>
<dbReference type="Pfam" id="PF01497">
    <property type="entry name" value="Peripla_BP_2"/>
    <property type="match status" value="1"/>
</dbReference>
<feature type="domain" description="Fe/B12 periplasmic-binding" evidence="5">
    <location>
        <begin position="92"/>
        <end position="355"/>
    </location>
</feature>
<dbReference type="CDD" id="cd01146">
    <property type="entry name" value="FhuD"/>
    <property type="match status" value="1"/>
</dbReference>
<comment type="similarity">
    <text evidence="2">Belongs to the bacterial solute-binding protein 8 family.</text>
</comment>
<evidence type="ECO:0000256" key="4">
    <source>
        <dbReference type="ARBA" id="ARBA00022729"/>
    </source>
</evidence>
<dbReference type="Proteomes" id="UP000624183">
    <property type="component" value="Unassembled WGS sequence"/>
</dbReference>
<reference evidence="7" key="1">
    <citation type="journal article" date="2019" name="Int. J. Syst. Evol. Microbiol.">
        <title>The Global Catalogue of Microorganisms (GCM) 10K type strain sequencing project: providing services to taxonomists for standard genome sequencing and annotation.</title>
        <authorList>
            <consortium name="The Broad Institute Genomics Platform"/>
            <consortium name="The Broad Institute Genome Sequencing Center for Infectious Disease"/>
            <person name="Wu L."/>
            <person name="Ma J."/>
        </authorList>
    </citation>
    <scope>NUCLEOTIDE SEQUENCE [LARGE SCALE GENOMIC DNA]</scope>
    <source>
        <strain evidence="7">JCM 4602</strain>
    </source>
</reference>
<evidence type="ECO:0000313" key="7">
    <source>
        <dbReference type="Proteomes" id="UP000624183"/>
    </source>
</evidence>
<keyword evidence="4" id="KW-0732">Signal</keyword>
<comment type="caution">
    <text evidence="6">The sequence shown here is derived from an EMBL/GenBank/DDBJ whole genome shotgun (WGS) entry which is preliminary data.</text>
</comment>
<evidence type="ECO:0000256" key="2">
    <source>
        <dbReference type="ARBA" id="ARBA00008814"/>
    </source>
</evidence>
<protein>
    <submittedName>
        <fullName evidence="6">ABC transporter periplasmic component</fullName>
    </submittedName>
</protein>
<keyword evidence="7" id="KW-1185">Reference proteome</keyword>
<dbReference type="PANTHER" id="PTHR30532:SF21">
    <property type="entry name" value="SIDEROPHORE-BINDING LIPOPROTEIN YFIY-RELATED"/>
    <property type="match status" value="1"/>
</dbReference>
<organism evidence="6 7">
    <name type="scientific">Streptomyces rubiginosohelvolus</name>
    <dbReference type="NCBI Taxonomy" id="67362"/>
    <lineage>
        <taxon>Bacteria</taxon>
        <taxon>Bacillati</taxon>
        <taxon>Actinomycetota</taxon>
        <taxon>Actinomycetes</taxon>
        <taxon>Kitasatosporales</taxon>
        <taxon>Streptomycetaceae</taxon>
        <taxon>Streptomyces</taxon>
    </lineage>
</organism>
<dbReference type="InterPro" id="IPR002491">
    <property type="entry name" value="ABC_transptr_periplasmic_BD"/>
</dbReference>
<proteinExistence type="inferred from homology"/>